<dbReference type="AlphaFoldDB" id="A0A1X0Y8R9"/>
<gene>
    <name evidence="2" type="ORF">B5V00_05545</name>
</gene>
<evidence type="ECO:0000256" key="1">
    <source>
        <dbReference type="SAM" id="Phobius"/>
    </source>
</evidence>
<feature type="transmembrane region" description="Helical" evidence="1">
    <location>
        <begin position="107"/>
        <end position="126"/>
    </location>
</feature>
<dbReference type="EMBL" id="NAAD01000005">
    <property type="protein sequence ID" value="ORJ61502.1"/>
    <property type="molecule type" value="Genomic_DNA"/>
</dbReference>
<keyword evidence="3" id="KW-1185">Reference proteome</keyword>
<keyword evidence="1" id="KW-0812">Transmembrane</keyword>
<proteinExistence type="predicted"/>
<evidence type="ECO:0000313" key="2">
    <source>
        <dbReference type="EMBL" id="ORJ61502.1"/>
    </source>
</evidence>
<sequence length="523" mass="58876">MSLHGRAPSFLVTVLALASWACSLAFPAFSDYSGRLLSGLNTLLCGWLGPLNLTFAWYANIFFLAAVARLLRGGTTRLTPLLALIISLDTLRFTSYPLNEGGATAAIYGYGFGAFLWFLSLTLLLIAAGLRLKEQNDGRETSGKRLFFMGSMLALALLTATVCFSVRDRIIANRAEQHRLEKILFKRTAVCSAPEPEASRQVSIPDGPLEVRVPRHASKAHYPFSQIKDYLKWGVRTVRFGGRDYTIRNVAGEMVLVSNPAAIPATALLEVEDQEEAIVARLSDQYLNRVIFEQKWAAEPTGRRYYYCPDYHTSPSQNQQPRKLLVEALGLTEEAVLPDDVFYNKMPYETVEGEVSGLATRHQSREERIQAWRQAHPGDMSFPYRVMVNYNCPDNIGWDRLDNEPINNTGNPFVIDGQSYYWGLDGYRAYCDGPYVYIYQVFSHFSGKGKYTLNITRRTLPELQYIWTRLVQFKVPGETTIDNTYEIQGFREARGVAEAVLVHYQSGNALSLTFPVVVEDKGE</sequence>
<keyword evidence="1" id="KW-1133">Transmembrane helix</keyword>
<feature type="transmembrane region" description="Helical" evidence="1">
    <location>
        <begin position="146"/>
        <end position="167"/>
    </location>
</feature>
<feature type="transmembrane region" description="Helical" evidence="1">
    <location>
        <begin position="78"/>
        <end position="95"/>
    </location>
</feature>
<comment type="caution">
    <text evidence="2">The sequence shown here is derived from an EMBL/GenBank/DDBJ whole genome shotgun (WGS) entry which is preliminary data.</text>
</comment>
<name>A0A1X0Y8R9_9BACT</name>
<dbReference type="RefSeq" id="WP_085009776.1">
    <property type="nucleotide sequence ID" value="NZ_NAAD01000005.1"/>
</dbReference>
<dbReference type="Proteomes" id="UP000193136">
    <property type="component" value="Unassembled WGS sequence"/>
</dbReference>
<keyword evidence="1" id="KW-0472">Membrane</keyword>
<organism evidence="2 3">
    <name type="scientific">Geothermobacter hydrogeniphilus</name>
    <dbReference type="NCBI Taxonomy" id="1969733"/>
    <lineage>
        <taxon>Bacteria</taxon>
        <taxon>Pseudomonadati</taxon>
        <taxon>Thermodesulfobacteriota</taxon>
        <taxon>Desulfuromonadia</taxon>
        <taxon>Desulfuromonadales</taxon>
        <taxon>Geothermobacteraceae</taxon>
        <taxon>Geothermobacter</taxon>
    </lineage>
</organism>
<accession>A0A1X0Y8R9</accession>
<evidence type="ECO:0000313" key="3">
    <source>
        <dbReference type="Proteomes" id="UP000193136"/>
    </source>
</evidence>
<feature type="transmembrane region" description="Helical" evidence="1">
    <location>
        <begin position="51"/>
        <end position="71"/>
    </location>
</feature>
<reference evidence="2 3" key="1">
    <citation type="submission" date="2017-03" db="EMBL/GenBank/DDBJ databases">
        <title>Genome sequence of Geothermobacter sp. EPR-M, Deep-Sea Iron Reducer.</title>
        <authorList>
            <person name="Tully B."/>
            <person name="Savalia P."/>
            <person name="Abuyen K."/>
            <person name="Baughan C."/>
            <person name="Romero E."/>
            <person name="Ronkowski C."/>
            <person name="Torres B."/>
            <person name="Tremblay J."/>
            <person name="Trujillo A."/>
            <person name="Tyler M."/>
            <person name="Perez-Rodriguez I."/>
            <person name="Amend J."/>
        </authorList>
    </citation>
    <scope>NUCLEOTIDE SEQUENCE [LARGE SCALE GENOMIC DNA]</scope>
    <source>
        <strain evidence="2 3">EPR-M</strain>
    </source>
</reference>
<protein>
    <submittedName>
        <fullName evidence="2">Uncharacterized protein</fullName>
    </submittedName>
</protein>